<feature type="compositionally biased region" description="Pro residues" evidence="5">
    <location>
        <begin position="854"/>
        <end position="864"/>
    </location>
</feature>
<dbReference type="InterPro" id="IPR018823">
    <property type="entry name" value="ArAE_2_N"/>
</dbReference>
<feature type="region of interest" description="Disordered" evidence="5">
    <location>
        <begin position="334"/>
        <end position="358"/>
    </location>
</feature>
<evidence type="ECO:0008006" key="12">
    <source>
        <dbReference type="Google" id="ProtNLM"/>
    </source>
</evidence>
<sequence>MPSKSTSSSSNNATGSSPLKIRRTLFRCWLASWVAFVIILPDASLNTLGTAAFFALLCSFFIPPNMPVQLFIYMLLTLVIGLCFSWGIGVAAMRAANAVRSTALLQAVEAQLEASIKANPALQANPTLVSEDAVFNGDFLDIRASAVYGCFLGVTTFFYALIRAYAPKLAFTSIFATIGIDIFCSFGPLFPTAQYTLLKSFIVSIACYAAVALITTLFVFPETMSHSALRTVCEQLERVEKVVMMQAEVLTVVKSGEGLEQLAPGKALPTRIEGLKALMVGVMRQSIASTGLISLEFSFGRWSSDDVKDVILPLARVVARSVALQSFSNLLGRSQLSNDTTTPNDDSPAGQTSSASISTKNTASNDAYLIRQIASLNHQFEASHNLRITDIIPLIESATLELREAIVSGVAAMRNNLENVNRHRWTRNPDVDGQLGVELDEAYERLMEALTNFTKDGEDAKRMQILAPFLSLLQDPEGGMTKEEQHALPFRSLFLAFVLGTNLVSLSEGILKMMDIVRGTLGKRRKNRLWAPRGLRKLGNLFKAGGQGTEDEDGAAALGDETTQAKEEAHEEEGIKKNYKLDPDSRPPTNALQKIMNRLHGLYKWCHTPEAIFAFKYMFVSIAIWFPAVVSRSASFYYKEKGLWALIMAQTTMNIYAADHVYNLVTRLLGTVVGAAIGLVTWYMGNGHGTGNPYGAAAALGVFLLPMQFLRNFAPPQFLPGVMLSCATFSLVVGYSWVDGHTVQISDPGIGWTVAWKRFTLVIIGATAAFIMMMLPPTSGRKAVRLRNASTIANLASLYAFLMSTWIAGSAESDSDSDSNFSANGEAGGDGNPNGTEKPAADTEVEANQRPTSMPGPRPAPTPPWLDEFRTRLLSVSEETTALRQLTAMATWEGSIRGKWPAEEYNALLNVESEMLVGLAQLGNALAHLDDAWRVEFMHNTRVLNPNFITEVMTVFSIISQSLRNGEPLHQVLPQSLVGRLLYHHYNHHHLHKASPAPHAGRGHKTGEELNADTISSLDYMYYASGIVAVFLVLRSVDELQRITKRLCGEVPFEGFADWRNQFEHGHAPQM</sequence>
<evidence type="ECO:0000256" key="6">
    <source>
        <dbReference type="SAM" id="Phobius"/>
    </source>
</evidence>
<name>A0A6A4GPG7_9AGAR</name>
<feature type="transmembrane region" description="Helical" evidence="6">
    <location>
        <begin position="201"/>
        <end position="220"/>
    </location>
</feature>
<evidence type="ECO:0000313" key="11">
    <source>
        <dbReference type="Proteomes" id="UP000799118"/>
    </source>
</evidence>
<protein>
    <recommendedName>
        <fullName evidence="12">ER transporter 6TM N-terminal domain-containing protein</fullName>
    </recommendedName>
</protein>
<feature type="transmembrane region" description="Helical" evidence="6">
    <location>
        <begin position="142"/>
        <end position="162"/>
    </location>
</feature>
<dbReference type="Pfam" id="PF10334">
    <property type="entry name" value="BRE4"/>
    <property type="match status" value="1"/>
</dbReference>
<dbReference type="InterPro" id="IPR018820">
    <property type="entry name" value="BRE4-related_DUF2421"/>
</dbReference>
<dbReference type="Pfam" id="PF13515">
    <property type="entry name" value="FUSC_2"/>
    <property type="match status" value="1"/>
</dbReference>
<dbReference type="Pfam" id="PF10337">
    <property type="entry name" value="ArAE_2_N"/>
    <property type="match status" value="1"/>
</dbReference>
<proteinExistence type="predicted"/>
<evidence type="ECO:0000259" key="8">
    <source>
        <dbReference type="Pfam" id="PF10337"/>
    </source>
</evidence>
<evidence type="ECO:0000256" key="4">
    <source>
        <dbReference type="ARBA" id="ARBA00023136"/>
    </source>
</evidence>
<dbReference type="EMBL" id="ML769786">
    <property type="protein sequence ID" value="KAE9387679.1"/>
    <property type="molecule type" value="Genomic_DNA"/>
</dbReference>
<organism evidence="10 11">
    <name type="scientific">Gymnopus androsaceus JB14</name>
    <dbReference type="NCBI Taxonomy" id="1447944"/>
    <lineage>
        <taxon>Eukaryota</taxon>
        <taxon>Fungi</taxon>
        <taxon>Dikarya</taxon>
        <taxon>Basidiomycota</taxon>
        <taxon>Agaricomycotina</taxon>
        <taxon>Agaricomycetes</taxon>
        <taxon>Agaricomycetidae</taxon>
        <taxon>Agaricales</taxon>
        <taxon>Marasmiineae</taxon>
        <taxon>Omphalotaceae</taxon>
        <taxon>Gymnopus</taxon>
    </lineage>
</organism>
<feature type="transmembrane region" description="Helical" evidence="6">
    <location>
        <begin position="611"/>
        <end position="630"/>
    </location>
</feature>
<dbReference type="InterPro" id="IPR049453">
    <property type="entry name" value="Memb_transporter_dom"/>
</dbReference>
<reference evidence="10" key="1">
    <citation type="journal article" date="2019" name="Environ. Microbiol.">
        <title>Fungal ecological strategies reflected in gene transcription - a case study of two litter decomposers.</title>
        <authorList>
            <person name="Barbi F."/>
            <person name="Kohler A."/>
            <person name="Barry K."/>
            <person name="Baskaran P."/>
            <person name="Daum C."/>
            <person name="Fauchery L."/>
            <person name="Ihrmark K."/>
            <person name="Kuo A."/>
            <person name="LaButti K."/>
            <person name="Lipzen A."/>
            <person name="Morin E."/>
            <person name="Grigoriev I.V."/>
            <person name="Henrissat B."/>
            <person name="Lindahl B."/>
            <person name="Martin F."/>
        </authorList>
    </citation>
    <scope>NUCLEOTIDE SEQUENCE</scope>
    <source>
        <strain evidence="10">JB14</strain>
    </source>
</reference>
<evidence type="ECO:0000256" key="3">
    <source>
        <dbReference type="ARBA" id="ARBA00022989"/>
    </source>
</evidence>
<feature type="domain" description="Putative ER transporter 6TM N-terminal" evidence="8">
    <location>
        <begin position="24"/>
        <end position="456"/>
    </location>
</feature>
<feature type="domain" description="Integral membrane bound transporter" evidence="9">
    <location>
        <begin position="639"/>
        <end position="772"/>
    </location>
</feature>
<gene>
    <name evidence="10" type="ORF">BT96DRAFT_1025781</name>
</gene>
<keyword evidence="2 6" id="KW-0812">Transmembrane</keyword>
<keyword evidence="4 6" id="KW-0472">Membrane</keyword>
<dbReference type="OrthoDB" id="2274698at2759"/>
<feature type="transmembrane region" description="Helical" evidence="6">
    <location>
        <begin position="758"/>
        <end position="777"/>
    </location>
</feature>
<evidence type="ECO:0000259" key="7">
    <source>
        <dbReference type="Pfam" id="PF10334"/>
    </source>
</evidence>
<dbReference type="GO" id="GO:0016020">
    <property type="term" value="C:membrane"/>
    <property type="evidence" value="ECO:0007669"/>
    <property type="project" value="UniProtKB-SubCell"/>
</dbReference>
<comment type="subcellular location">
    <subcellularLocation>
        <location evidence="1">Membrane</location>
        <topology evidence="1">Multi-pass membrane protein</topology>
    </subcellularLocation>
</comment>
<accession>A0A6A4GPG7</accession>
<feature type="transmembrane region" description="Helical" evidence="6">
    <location>
        <begin position="70"/>
        <end position="92"/>
    </location>
</feature>
<feature type="transmembrane region" description="Helical" evidence="6">
    <location>
        <begin position="665"/>
        <end position="685"/>
    </location>
</feature>
<evidence type="ECO:0000256" key="1">
    <source>
        <dbReference type="ARBA" id="ARBA00004141"/>
    </source>
</evidence>
<keyword evidence="11" id="KW-1185">Reference proteome</keyword>
<dbReference type="AlphaFoldDB" id="A0A6A4GPG7"/>
<feature type="transmembrane region" description="Helical" evidence="6">
    <location>
        <begin position="169"/>
        <end position="189"/>
    </location>
</feature>
<evidence type="ECO:0000256" key="5">
    <source>
        <dbReference type="SAM" id="MobiDB-lite"/>
    </source>
</evidence>
<feature type="compositionally biased region" description="Low complexity" evidence="5">
    <location>
        <begin position="814"/>
        <end position="823"/>
    </location>
</feature>
<evidence type="ECO:0000313" key="10">
    <source>
        <dbReference type="EMBL" id="KAE9387679.1"/>
    </source>
</evidence>
<keyword evidence="3 6" id="KW-1133">Transmembrane helix</keyword>
<dbReference type="Proteomes" id="UP000799118">
    <property type="component" value="Unassembled WGS sequence"/>
</dbReference>
<feature type="region of interest" description="Disordered" evidence="5">
    <location>
        <begin position="814"/>
        <end position="864"/>
    </location>
</feature>
<feature type="domain" description="DUF2421" evidence="7">
    <location>
        <begin position="867"/>
        <end position="1050"/>
    </location>
</feature>
<dbReference type="PANTHER" id="PTHR37994">
    <property type="entry name" value="ARAE_2_N DOMAIN-CONTAINING PROTEIN-RELATED"/>
    <property type="match status" value="1"/>
</dbReference>
<feature type="transmembrane region" description="Helical" evidence="6">
    <location>
        <begin position="717"/>
        <end position="738"/>
    </location>
</feature>
<evidence type="ECO:0000256" key="2">
    <source>
        <dbReference type="ARBA" id="ARBA00022692"/>
    </source>
</evidence>
<dbReference type="PANTHER" id="PTHR37994:SF3">
    <property type="entry name" value="ER TRANSPORTER 6TM N-TERMINAL DOMAIN-CONTAINING PROTEIN"/>
    <property type="match status" value="1"/>
</dbReference>
<evidence type="ECO:0000259" key="9">
    <source>
        <dbReference type="Pfam" id="PF13515"/>
    </source>
</evidence>